<protein>
    <submittedName>
        <fullName evidence="1">Uncharacterized protein</fullName>
    </submittedName>
</protein>
<dbReference type="RefSeq" id="WP_159401904.1">
    <property type="nucleotide sequence ID" value="NZ_JAURUE010000002.1"/>
</dbReference>
<evidence type="ECO:0000313" key="1">
    <source>
        <dbReference type="EMBL" id="MDP9616116.1"/>
    </source>
</evidence>
<sequence length="101" mass="11070">MPGIVAVAAGSPAPCRLRTAMAGTVVAPHEFTEGETFFLVIDEEEPGWIRLVLHADSRALTPPRCAVSCTAPNESGRDAFRADRTSHHAKRMFDIRFTYGR</sequence>
<gene>
    <name evidence="1" type="ORF">JOF35_008454</name>
</gene>
<dbReference type="Proteomes" id="UP001234880">
    <property type="component" value="Unassembled WGS sequence"/>
</dbReference>
<evidence type="ECO:0000313" key="2">
    <source>
        <dbReference type="Proteomes" id="UP001234880"/>
    </source>
</evidence>
<organism evidence="1 2">
    <name type="scientific">Streptomyces demainii</name>
    <dbReference type="NCBI Taxonomy" id="588122"/>
    <lineage>
        <taxon>Bacteria</taxon>
        <taxon>Bacillati</taxon>
        <taxon>Actinomycetota</taxon>
        <taxon>Actinomycetes</taxon>
        <taxon>Kitasatosporales</taxon>
        <taxon>Streptomycetaceae</taxon>
        <taxon>Streptomyces</taxon>
    </lineage>
</organism>
<proteinExistence type="predicted"/>
<dbReference type="EMBL" id="JAURUE010000002">
    <property type="protein sequence ID" value="MDP9616116.1"/>
    <property type="molecule type" value="Genomic_DNA"/>
</dbReference>
<comment type="caution">
    <text evidence="1">The sequence shown here is derived from an EMBL/GenBank/DDBJ whole genome shotgun (WGS) entry which is preliminary data.</text>
</comment>
<keyword evidence="2" id="KW-1185">Reference proteome</keyword>
<accession>A0ABT9L9A5</accession>
<reference evidence="1 2" key="1">
    <citation type="submission" date="2023-07" db="EMBL/GenBank/DDBJ databases">
        <title>Sequencing the genomes of 1000 actinobacteria strains.</title>
        <authorList>
            <person name="Klenk H.-P."/>
        </authorList>
    </citation>
    <scope>NUCLEOTIDE SEQUENCE [LARGE SCALE GENOMIC DNA]</scope>
    <source>
        <strain evidence="1 2">DSM 41600</strain>
    </source>
</reference>
<name>A0ABT9L9A5_9ACTN</name>